<dbReference type="AlphaFoldDB" id="J3NJK6"/>
<gene>
    <name evidence="2" type="primary">20341895</name>
    <name evidence="1" type="ORF">GGTG_01437</name>
</gene>
<protein>
    <submittedName>
        <fullName evidence="1 2">Uncharacterized protein</fullName>
    </submittedName>
</protein>
<reference evidence="2" key="4">
    <citation type="journal article" date="2015" name="G3 (Bethesda)">
        <title>Genome sequences of three phytopathogenic species of the Magnaporthaceae family of fungi.</title>
        <authorList>
            <person name="Okagaki L.H."/>
            <person name="Nunes C.C."/>
            <person name="Sailsbery J."/>
            <person name="Clay B."/>
            <person name="Brown D."/>
            <person name="John T."/>
            <person name="Oh Y."/>
            <person name="Young N."/>
            <person name="Fitzgerald M."/>
            <person name="Haas B.J."/>
            <person name="Zeng Q."/>
            <person name="Young S."/>
            <person name="Adiconis X."/>
            <person name="Fan L."/>
            <person name="Levin J.Z."/>
            <person name="Mitchell T.K."/>
            <person name="Okubara P.A."/>
            <person name="Farman M.L."/>
            <person name="Kohn L.M."/>
            <person name="Birren B."/>
            <person name="Ma L.-J."/>
            <person name="Dean R.A."/>
        </authorList>
    </citation>
    <scope>NUCLEOTIDE SEQUENCE</scope>
    <source>
        <strain evidence="2">R3-111a-1</strain>
    </source>
</reference>
<reference evidence="3" key="1">
    <citation type="submission" date="2010-07" db="EMBL/GenBank/DDBJ databases">
        <title>The genome sequence of Gaeumannomyces graminis var. tritici strain R3-111a-1.</title>
        <authorList>
            <consortium name="The Broad Institute Genome Sequencing Platform"/>
            <person name="Ma L.-J."/>
            <person name="Dead R."/>
            <person name="Young S."/>
            <person name="Zeng Q."/>
            <person name="Koehrsen M."/>
            <person name="Alvarado L."/>
            <person name="Berlin A."/>
            <person name="Chapman S.B."/>
            <person name="Chen Z."/>
            <person name="Freedman E."/>
            <person name="Gellesch M."/>
            <person name="Goldberg J."/>
            <person name="Griggs A."/>
            <person name="Gujja S."/>
            <person name="Heilman E.R."/>
            <person name="Heiman D."/>
            <person name="Hepburn T."/>
            <person name="Howarth C."/>
            <person name="Jen D."/>
            <person name="Larson L."/>
            <person name="Mehta T."/>
            <person name="Neiman D."/>
            <person name="Pearson M."/>
            <person name="Roberts A."/>
            <person name="Saif S."/>
            <person name="Shea T."/>
            <person name="Shenoy N."/>
            <person name="Sisk P."/>
            <person name="Stolte C."/>
            <person name="Sykes S."/>
            <person name="Walk T."/>
            <person name="White J."/>
            <person name="Yandava C."/>
            <person name="Haas B."/>
            <person name="Nusbaum C."/>
            <person name="Birren B."/>
        </authorList>
    </citation>
    <scope>NUCLEOTIDE SEQUENCE [LARGE SCALE GENOMIC DNA]</scope>
    <source>
        <strain evidence="3">R3-111a-1</strain>
    </source>
</reference>
<name>J3NJK6_GAET3</name>
<proteinExistence type="predicted"/>
<reference evidence="1" key="3">
    <citation type="submission" date="2010-09" db="EMBL/GenBank/DDBJ databases">
        <title>Annotation of Gaeumannomyces graminis var. tritici R3-111a-1.</title>
        <authorList>
            <consortium name="The Broad Institute Genome Sequencing Platform"/>
            <person name="Ma L.-J."/>
            <person name="Dead R."/>
            <person name="Young S.K."/>
            <person name="Zeng Q."/>
            <person name="Gargeya S."/>
            <person name="Fitzgerald M."/>
            <person name="Haas B."/>
            <person name="Abouelleil A."/>
            <person name="Alvarado L."/>
            <person name="Arachchi H.M."/>
            <person name="Berlin A."/>
            <person name="Brown A."/>
            <person name="Chapman S.B."/>
            <person name="Chen Z."/>
            <person name="Dunbar C."/>
            <person name="Freedman E."/>
            <person name="Gearin G."/>
            <person name="Gellesch M."/>
            <person name="Goldberg J."/>
            <person name="Griggs A."/>
            <person name="Gujja S."/>
            <person name="Heiman D."/>
            <person name="Howarth C."/>
            <person name="Larson L."/>
            <person name="Lui A."/>
            <person name="MacDonald P.J.P."/>
            <person name="Mehta T."/>
            <person name="Montmayeur A."/>
            <person name="Murphy C."/>
            <person name="Neiman D."/>
            <person name="Pearson M."/>
            <person name="Priest M."/>
            <person name="Roberts A."/>
            <person name="Saif S."/>
            <person name="Shea T."/>
            <person name="Shenoy N."/>
            <person name="Sisk P."/>
            <person name="Stolte C."/>
            <person name="Sykes S."/>
            <person name="Yandava C."/>
            <person name="Wortman J."/>
            <person name="Nusbaum C."/>
            <person name="Birren B."/>
        </authorList>
    </citation>
    <scope>NUCLEOTIDE SEQUENCE</scope>
    <source>
        <strain evidence="1">R3-111a-1</strain>
    </source>
</reference>
<dbReference type="RefSeq" id="XP_009217467.1">
    <property type="nucleotide sequence ID" value="XM_009219203.1"/>
</dbReference>
<dbReference type="VEuPathDB" id="FungiDB:GGTG_01437"/>
<dbReference type="GeneID" id="20341895"/>
<reference evidence="2" key="5">
    <citation type="submission" date="2018-04" db="UniProtKB">
        <authorList>
            <consortium name="EnsemblFungi"/>
        </authorList>
    </citation>
    <scope>IDENTIFICATION</scope>
    <source>
        <strain evidence="2">R3-111a-1</strain>
    </source>
</reference>
<keyword evidence="3" id="KW-1185">Reference proteome</keyword>
<sequence>MPDGGEDWIGQDGPAGVRATKENYRTRAGMDVYATATSTAHSGPTLFVSSKVMVLNDSP</sequence>
<dbReference type="EnsemblFungi" id="EJT81458">
    <property type="protein sequence ID" value="EJT81458"/>
    <property type="gene ID" value="GGTG_01437"/>
</dbReference>
<organism evidence="1">
    <name type="scientific">Gaeumannomyces tritici (strain R3-111a-1)</name>
    <name type="common">Wheat and barley take-all root rot fungus</name>
    <name type="synonym">Gaeumannomyces graminis var. tritici</name>
    <dbReference type="NCBI Taxonomy" id="644352"/>
    <lineage>
        <taxon>Eukaryota</taxon>
        <taxon>Fungi</taxon>
        <taxon>Dikarya</taxon>
        <taxon>Ascomycota</taxon>
        <taxon>Pezizomycotina</taxon>
        <taxon>Sordariomycetes</taxon>
        <taxon>Sordariomycetidae</taxon>
        <taxon>Magnaporthales</taxon>
        <taxon>Magnaporthaceae</taxon>
        <taxon>Gaeumannomyces</taxon>
    </lineage>
</organism>
<dbReference type="EMBL" id="GL385395">
    <property type="protein sequence ID" value="EJT81458.1"/>
    <property type="molecule type" value="Genomic_DNA"/>
</dbReference>
<evidence type="ECO:0000313" key="3">
    <source>
        <dbReference type="Proteomes" id="UP000006039"/>
    </source>
</evidence>
<reference evidence="1" key="2">
    <citation type="submission" date="2010-07" db="EMBL/GenBank/DDBJ databases">
        <authorList>
            <consortium name="The Broad Institute Genome Sequencing Platform"/>
            <consortium name="Broad Institute Genome Sequencing Center for Infectious Disease"/>
            <person name="Ma L.-J."/>
            <person name="Dead R."/>
            <person name="Young S."/>
            <person name="Zeng Q."/>
            <person name="Koehrsen M."/>
            <person name="Alvarado L."/>
            <person name="Berlin A."/>
            <person name="Chapman S.B."/>
            <person name="Chen Z."/>
            <person name="Freedman E."/>
            <person name="Gellesch M."/>
            <person name="Goldberg J."/>
            <person name="Griggs A."/>
            <person name="Gujja S."/>
            <person name="Heilman E.R."/>
            <person name="Heiman D."/>
            <person name="Hepburn T."/>
            <person name="Howarth C."/>
            <person name="Jen D."/>
            <person name="Larson L."/>
            <person name="Mehta T."/>
            <person name="Neiman D."/>
            <person name="Pearson M."/>
            <person name="Roberts A."/>
            <person name="Saif S."/>
            <person name="Shea T."/>
            <person name="Shenoy N."/>
            <person name="Sisk P."/>
            <person name="Stolte C."/>
            <person name="Sykes S."/>
            <person name="Walk T."/>
            <person name="White J."/>
            <person name="Yandava C."/>
            <person name="Haas B."/>
            <person name="Nusbaum C."/>
            <person name="Birren B."/>
        </authorList>
    </citation>
    <scope>NUCLEOTIDE SEQUENCE</scope>
    <source>
        <strain evidence="1">R3-111a-1</strain>
    </source>
</reference>
<dbReference type="HOGENOM" id="CLU_2960899_0_0_1"/>
<dbReference type="Proteomes" id="UP000006039">
    <property type="component" value="Unassembled WGS sequence"/>
</dbReference>
<evidence type="ECO:0000313" key="1">
    <source>
        <dbReference type="EMBL" id="EJT81458.1"/>
    </source>
</evidence>
<evidence type="ECO:0000313" key="2">
    <source>
        <dbReference type="EnsemblFungi" id="EJT81458"/>
    </source>
</evidence>
<accession>J3NJK6</accession>